<dbReference type="OrthoDB" id="8595007at2"/>
<evidence type="ECO:0000259" key="2">
    <source>
        <dbReference type="Pfam" id="PF01841"/>
    </source>
</evidence>
<evidence type="ECO:0000256" key="1">
    <source>
        <dbReference type="SAM" id="SignalP"/>
    </source>
</evidence>
<dbReference type="Proteomes" id="UP000291117">
    <property type="component" value="Unassembled WGS sequence"/>
</dbReference>
<dbReference type="RefSeq" id="WP_131612332.1">
    <property type="nucleotide sequence ID" value="NZ_SJSM01000029.1"/>
</dbReference>
<name>A0A4R0MI33_9SPHI</name>
<dbReference type="Gene3D" id="2.60.40.3140">
    <property type="match status" value="1"/>
</dbReference>
<keyword evidence="1" id="KW-0732">Signal</keyword>
<evidence type="ECO:0000313" key="5">
    <source>
        <dbReference type="Proteomes" id="UP000291117"/>
    </source>
</evidence>
<evidence type="ECO:0000259" key="3">
    <source>
        <dbReference type="Pfam" id="PF12969"/>
    </source>
</evidence>
<gene>
    <name evidence="4" type="ORF">EZ444_24505</name>
</gene>
<dbReference type="EMBL" id="SJSM01000029">
    <property type="protein sequence ID" value="TCC86201.1"/>
    <property type="molecule type" value="Genomic_DNA"/>
</dbReference>
<dbReference type="InterPro" id="IPR002931">
    <property type="entry name" value="Transglutaminase-like"/>
</dbReference>
<evidence type="ECO:0000313" key="4">
    <source>
        <dbReference type="EMBL" id="TCC86201.1"/>
    </source>
</evidence>
<dbReference type="InterPro" id="IPR024618">
    <property type="entry name" value="DUF3857"/>
</dbReference>
<comment type="caution">
    <text evidence="4">The sequence shown here is derived from an EMBL/GenBank/DDBJ whole genome shotgun (WGS) entry which is preliminary data.</text>
</comment>
<dbReference type="AlphaFoldDB" id="A0A4R0MI33"/>
<feature type="signal peptide" evidence="1">
    <location>
        <begin position="1"/>
        <end position="20"/>
    </location>
</feature>
<feature type="domain" description="Transglutaminase-like" evidence="2">
    <location>
        <begin position="278"/>
        <end position="353"/>
    </location>
</feature>
<feature type="domain" description="DUF3857" evidence="3">
    <location>
        <begin position="59"/>
        <end position="215"/>
    </location>
</feature>
<proteinExistence type="predicted"/>
<reference evidence="4 5" key="1">
    <citation type="submission" date="2019-02" db="EMBL/GenBank/DDBJ databases">
        <title>Pedobacter sp. RP-3-8 sp. nov., isolated from Arctic soil.</title>
        <authorList>
            <person name="Dahal R.H."/>
        </authorList>
    </citation>
    <scope>NUCLEOTIDE SEQUENCE [LARGE SCALE GENOMIC DNA]</scope>
    <source>
        <strain evidence="4 5">RP-3-8</strain>
    </source>
</reference>
<sequence>MMIKQIGLTALIFCSFNSFSQVEYPTDQISANLKNRANAVVRKMETRVDMRSGDNVIMNIKKVVTVLNKNGDSQAEIALLYNKNTAIKSVKGLIFDAFGKATSKFTLSNFTDHSAVSDFSLFEDDRMKHFEPTVLSYPYTIAYEYEVRFKQNLIIPDWYASRTADVAVENSSYTFICKPDDKVRIKAFNYKGEPEVVLNDKFKSQTWTVKNLAAFKPEPYAPDPENYRCHVKIAPEDFSYYGYKGKYQNWDELGKWIYTELVKNRQTLSPATVEEVKALVAGIQNDKDKARKVYEYVQKKTRYISVQVGIGGQQPMLASEVHQLSYGDCKALVNYTQSLLKAIDIPSLYCIVNAGSFKKDMEPEFASMNQGNHIILCLPLKNDTTWLECTNQESPFGFLGSFTDDRTVLACTEDGGKILKTPALSTQMNLQNRKAELVLDAEGNINGTMQTTCSGSQYDNYAQFVNQPMKEQLKLLKTTYDVDNIDFDAFKLTQDKGNAPVTMESLQLSIQKYAPRTNNHIYLVLNAFNKKRSIPEVRNRTLPVFINRGYTDIDELTYTLPNDVVVDMLPQGTEIKTVFGSYGISVRKVDKKIIYRRKLVLNSGTYPADKYTDFADFMSSVSSYDQMKAIFKTELAKN</sequence>
<dbReference type="Gene3D" id="2.60.120.1130">
    <property type="match status" value="1"/>
</dbReference>
<keyword evidence="5" id="KW-1185">Reference proteome</keyword>
<accession>A0A4R0MI33</accession>
<dbReference type="Pfam" id="PF12969">
    <property type="entry name" value="DUF3857"/>
    <property type="match status" value="1"/>
</dbReference>
<feature type="chain" id="PRO_5020879305" evidence="1">
    <location>
        <begin position="21"/>
        <end position="638"/>
    </location>
</feature>
<organism evidence="4 5">
    <name type="scientific">Pedobacter hiemivivus</name>
    <dbReference type="NCBI Taxonomy" id="2530454"/>
    <lineage>
        <taxon>Bacteria</taxon>
        <taxon>Pseudomonadati</taxon>
        <taxon>Bacteroidota</taxon>
        <taxon>Sphingobacteriia</taxon>
        <taxon>Sphingobacteriales</taxon>
        <taxon>Sphingobacteriaceae</taxon>
        <taxon>Pedobacter</taxon>
    </lineage>
</organism>
<dbReference type="Gene3D" id="3.10.620.30">
    <property type="match status" value="1"/>
</dbReference>
<dbReference type="Pfam" id="PF01841">
    <property type="entry name" value="Transglut_core"/>
    <property type="match status" value="1"/>
</dbReference>
<protein>
    <submittedName>
        <fullName evidence="4">DUF3857 domain-containing protein</fullName>
    </submittedName>
</protein>
<dbReference type="SUPFAM" id="SSF54001">
    <property type="entry name" value="Cysteine proteinases"/>
    <property type="match status" value="1"/>
</dbReference>
<dbReference type="InterPro" id="IPR038765">
    <property type="entry name" value="Papain-like_cys_pep_sf"/>
</dbReference>